<dbReference type="OrthoDB" id="4191831at2759"/>
<feature type="non-terminal residue" evidence="1">
    <location>
        <position position="251"/>
    </location>
</feature>
<reference evidence="1 2" key="1">
    <citation type="journal article" date="2021" name="Nat. Commun.">
        <title>Genetic determinants of endophytism in the Arabidopsis root mycobiome.</title>
        <authorList>
            <person name="Mesny F."/>
            <person name="Miyauchi S."/>
            <person name="Thiergart T."/>
            <person name="Pickel B."/>
            <person name="Atanasova L."/>
            <person name="Karlsson M."/>
            <person name="Huettel B."/>
            <person name="Barry K.W."/>
            <person name="Haridas S."/>
            <person name="Chen C."/>
            <person name="Bauer D."/>
            <person name="Andreopoulos W."/>
            <person name="Pangilinan J."/>
            <person name="LaButti K."/>
            <person name="Riley R."/>
            <person name="Lipzen A."/>
            <person name="Clum A."/>
            <person name="Drula E."/>
            <person name="Henrissat B."/>
            <person name="Kohler A."/>
            <person name="Grigoriev I.V."/>
            <person name="Martin F.M."/>
            <person name="Hacquard S."/>
        </authorList>
    </citation>
    <scope>NUCLEOTIDE SEQUENCE [LARGE SCALE GENOMIC DNA]</scope>
    <source>
        <strain evidence="1 2">MPI-CAGE-CH-0241</strain>
    </source>
</reference>
<organism evidence="1 2">
    <name type="scientific">Thelonectria olida</name>
    <dbReference type="NCBI Taxonomy" id="1576542"/>
    <lineage>
        <taxon>Eukaryota</taxon>
        <taxon>Fungi</taxon>
        <taxon>Dikarya</taxon>
        <taxon>Ascomycota</taxon>
        <taxon>Pezizomycotina</taxon>
        <taxon>Sordariomycetes</taxon>
        <taxon>Hypocreomycetidae</taxon>
        <taxon>Hypocreales</taxon>
        <taxon>Nectriaceae</taxon>
        <taxon>Thelonectria</taxon>
    </lineage>
</organism>
<name>A0A9P8W7X4_9HYPO</name>
<comment type="caution">
    <text evidence="1">The sequence shown here is derived from an EMBL/GenBank/DDBJ whole genome shotgun (WGS) entry which is preliminary data.</text>
</comment>
<dbReference type="Proteomes" id="UP000777438">
    <property type="component" value="Unassembled WGS sequence"/>
</dbReference>
<proteinExistence type="predicted"/>
<feature type="non-terminal residue" evidence="1">
    <location>
        <position position="1"/>
    </location>
</feature>
<gene>
    <name evidence="1" type="ORF">B0T10DRAFT_591579</name>
</gene>
<dbReference type="SUPFAM" id="SSF52047">
    <property type="entry name" value="RNI-like"/>
    <property type="match status" value="1"/>
</dbReference>
<dbReference type="EMBL" id="JAGPYM010000006">
    <property type="protein sequence ID" value="KAH6892866.1"/>
    <property type="molecule type" value="Genomic_DNA"/>
</dbReference>
<evidence type="ECO:0000313" key="2">
    <source>
        <dbReference type="Proteomes" id="UP000777438"/>
    </source>
</evidence>
<accession>A0A9P8W7X4</accession>
<dbReference type="Gene3D" id="3.80.10.10">
    <property type="entry name" value="Ribonuclease Inhibitor"/>
    <property type="match status" value="1"/>
</dbReference>
<dbReference type="AlphaFoldDB" id="A0A9P8W7X4"/>
<dbReference type="InterPro" id="IPR032675">
    <property type="entry name" value="LRR_dom_sf"/>
</dbReference>
<keyword evidence="2" id="KW-1185">Reference proteome</keyword>
<protein>
    <submittedName>
        <fullName evidence="1">Uncharacterized protein</fullName>
    </submittedName>
</protein>
<evidence type="ECO:0000313" key="1">
    <source>
        <dbReference type="EMBL" id="KAH6892866.1"/>
    </source>
</evidence>
<sequence length="251" mass="27969">IQMEWTLDHHPPILLLLRSLPENPELCSHVRSLRLDGRIFMTKSGGSETPDALPRTVSLPFLELSQAITRTGVSQDVADSWKRKTQLGVANAVIALLMSILPNLASLSLQSNWTIESHYLGHRFRLALCNPRRDGFQHQLPTFQALTTVETASKRTNNQNPADILALLNLPNIQTLSASINNPIHFAWPSEHPPAPLTLTSLELHRIREDCIGPVLSGLTSLQTLRYGCFYQSDIDEEVSDEITKLDIIAS</sequence>